<comment type="caution">
    <text evidence="1">The sequence shown here is derived from an EMBL/GenBank/DDBJ whole genome shotgun (WGS) entry which is preliminary data.</text>
</comment>
<accession>A0A832G8W5</accession>
<sequence length="233" mass="26445">MKTKIIVTIFGIIFINNTLIYGQNDSTNLSRTQISLYTSLLNSTNISDAHGNHGSYMGQPIDVTVEGIELKHNWSIGINTKLHIFNKFNLQLDLLYSNSIFPDQEVILDGFNIKQKKSDLNFFTISVGPGFRYSDDRIFRALNPYAFISFSLLLGFANDVGYMSAGRTSYSFVSGIGYNLQLGTQYNIDRFIISIEYRYEYLNSKVDYFRSFTEGLYFIKGSSSIFLGLGYAI</sequence>
<dbReference type="EMBL" id="DSVI01000027">
    <property type="protein sequence ID" value="HGT49381.1"/>
    <property type="molecule type" value="Genomic_DNA"/>
</dbReference>
<gene>
    <name evidence="1" type="ORF">ENS56_15185</name>
</gene>
<dbReference type="Gene3D" id="2.40.160.20">
    <property type="match status" value="1"/>
</dbReference>
<protein>
    <recommendedName>
        <fullName evidence="2">Outer membrane protein beta-barrel domain-containing protein</fullName>
    </recommendedName>
</protein>
<dbReference type="AlphaFoldDB" id="A0A832G8W5"/>
<name>A0A832G8W5_9BACT</name>
<evidence type="ECO:0008006" key="2">
    <source>
        <dbReference type="Google" id="ProtNLM"/>
    </source>
</evidence>
<reference evidence="1" key="1">
    <citation type="journal article" date="2020" name="mSystems">
        <title>Genome- and Community-Level Interaction Insights into Carbon Utilization and Element Cycling Functions of Hydrothermarchaeota in Hydrothermal Sediment.</title>
        <authorList>
            <person name="Zhou Z."/>
            <person name="Liu Y."/>
            <person name="Xu W."/>
            <person name="Pan J."/>
            <person name="Luo Z.H."/>
            <person name="Li M."/>
        </authorList>
    </citation>
    <scope>NUCLEOTIDE SEQUENCE [LARGE SCALE GENOMIC DNA]</scope>
    <source>
        <strain evidence="1">SpSt-500</strain>
    </source>
</reference>
<proteinExistence type="predicted"/>
<organism evidence="1">
    <name type="scientific">Ignavibacterium album</name>
    <dbReference type="NCBI Taxonomy" id="591197"/>
    <lineage>
        <taxon>Bacteria</taxon>
        <taxon>Pseudomonadati</taxon>
        <taxon>Ignavibacteriota</taxon>
        <taxon>Ignavibacteria</taxon>
        <taxon>Ignavibacteriales</taxon>
        <taxon>Ignavibacteriaceae</taxon>
        <taxon>Ignavibacterium</taxon>
    </lineage>
</organism>
<evidence type="ECO:0000313" key="1">
    <source>
        <dbReference type="EMBL" id="HGT49381.1"/>
    </source>
</evidence>